<dbReference type="PANTHER" id="PTHR24064">
    <property type="entry name" value="SOLUTE CARRIER FAMILY 22 MEMBER"/>
    <property type="match status" value="1"/>
</dbReference>
<dbReference type="Gene3D" id="1.20.1250.20">
    <property type="entry name" value="MFS general substrate transporter like domains"/>
    <property type="match status" value="1"/>
</dbReference>
<dbReference type="GO" id="GO:0022857">
    <property type="term" value="F:transmembrane transporter activity"/>
    <property type="evidence" value="ECO:0007669"/>
    <property type="project" value="InterPro"/>
</dbReference>
<evidence type="ECO:0000313" key="6">
    <source>
        <dbReference type="EMBL" id="CAL1539494.1"/>
    </source>
</evidence>
<evidence type="ECO:0000256" key="1">
    <source>
        <dbReference type="ARBA" id="ARBA00004141"/>
    </source>
</evidence>
<gene>
    <name evidence="6" type="ORF">GSLYS_00013254001</name>
</gene>
<dbReference type="InterPro" id="IPR036259">
    <property type="entry name" value="MFS_trans_sf"/>
</dbReference>
<feature type="transmembrane region" description="Helical" evidence="5">
    <location>
        <begin position="102"/>
        <end position="122"/>
    </location>
</feature>
<feature type="transmembrane region" description="Helical" evidence="5">
    <location>
        <begin position="72"/>
        <end position="90"/>
    </location>
</feature>
<keyword evidence="7" id="KW-1185">Reference proteome</keyword>
<name>A0AAV2I296_LYMST</name>
<organism evidence="6 7">
    <name type="scientific">Lymnaea stagnalis</name>
    <name type="common">Great pond snail</name>
    <name type="synonym">Helix stagnalis</name>
    <dbReference type="NCBI Taxonomy" id="6523"/>
    <lineage>
        <taxon>Eukaryota</taxon>
        <taxon>Metazoa</taxon>
        <taxon>Spiralia</taxon>
        <taxon>Lophotrochozoa</taxon>
        <taxon>Mollusca</taxon>
        <taxon>Gastropoda</taxon>
        <taxon>Heterobranchia</taxon>
        <taxon>Euthyneura</taxon>
        <taxon>Panpulmonata</taxon>
        <taxon>Hygrophila</taxon>
        <taxon>Lymnaeoidea</taxon>
        <taxon>Lymnaeidae</taxon>
        <taxon>Lymnaea</taxon>
    </lineage>
</organism>
<comment type="subcellular location">
    <subcellularLocation>
        <location evidence="1">Membrane</location>
        <topology evidence="1">Multi-pass membrane protein</topology>
    </subcellularLocation>
</comment>
<proteinExistence type="predicted"/>
<keyword evidence="2 5" id="KW-0812">Transmembrane</keyword>
<feature type="transmembrane region" description="Helical" evidence="5">
    <location>
        <begin position="159"/>
        <end position="183"/>
    </location>
</feature>
<keyword evidence="4 5" id="KW-0472">Membrane</keyword>
<dbReference type="Pfam" id="PF00083">
    <property type="entry name" value="Sugar_tr"/>
    <property type="match status" value="1"/>
</dbReference>
<evidence type="ECO:0000313" key="7">
    <source>
        <dbReference type="Proteomes" id="UP001497497"/>
    </source>
</evidence>
<comment type="caution">
    <text evidence="6">The sequence shown here is derived from an EMBL/GenBank/DDBJ whole genome shotgun (WGS) entry which is preliminary data.</text>
</comment>
<dbReference type="SUPFAM" id="SSF103473">
    <property type="entry name" value="MFS general substrate transporter"/>
    <property type="match status" value="1"/>
</dbReference>
<evidence type="ECO:0008006" key="8">
    <source>
        <dbReference type="Google" id="ProtNLM"/>
    </source>
</evidence>
<dbReference type="GO" id="GO:0016020">
    <property type="term" value="C:membrane"/>
    <property type="evidence" value="ECO:0007669"/>
    <property type="project" value="UniProtKB-SubCell"/>
</dbReference>
<dbReference type="Proteomes" id="UP001497497">
    <property type="component" value="Unassembled WGS sequence"/>
</dbReference>
<reference evidence="6 7" key="1">
    <citation type="submission" date="2024-04" db="EMBL/GenBank/DDBJ databases">
        <authorList>
            <consortium name="Genoscope - CEA"/>
            <person name="William W."/>
        </authorList>
    </citation>
    <scope>NUCLEOTIDE SEQUENCE [LARGE SCALE GENOMIC DNA]</scope>
</reference>
<dbReference type="AlphaFoldDB" id="A0AAV2I296"/>
<keyword evidence="3 5" id="KW-1133">Transmembrane helix</keyword>
<protein>
    <recommendedName>
        <fullName evidence="8">Major facilitator superfamily (MFS) profile domain-containing protein</fullName>
    </recommendedName>
</protein>
<dbReference type="InterPro" id="IPR005828">
    <property type="entry name" value="MFS_sugar_transport-like"/>
</dbReference>
<evidence type="ECO:0000256" key="2">
    <source>
        <dbReference type="ARBA" id="ARBA00022692"/>
    </source>
</evidence>
<feature type="transmembrane region" description="Helical" evidence="5">
    <location>
        <begin position="134"/>
        <end position="153"/>
    </location>
</feature>
<evidence type="ECO:0000256" key="3">
    <source>
        <dbReference type="ARBA" id="ARBA00022989"/>
    </source>
</evidence>
<feature type="transmembrane region" description="Helical" evidence="5">
    <location>
        <begin position="195"/>
        <end position="215"/>
    </location>
</feature>
<accession>A0AAV2I296</accession>
<evidence type="ECO:0000256" key="4">
    <source>
        <dbReference type="ARBA" id="ARBA00023136"/>
    </source>
</evidence>
<sequence>MLKKKYDKASKILIRIAKVNGVTPPRGKDQEDILAELLQSYDDGVEQSTSLSHVNTDSFFDLFKSRVLCQRACAIFFNWFVINMVFYVFVLNMEHLKAGSLYVNFIIGAVVEYPAHLFSLLLVDRVGRKPVHLFLLFVAGTASGAAVGVSMKVGEDHQWVVSMLSIIGKFGAAGLMGTSFLWLTELFPTSIRSSGLGVSSSFARCGAMLAPYIVLWGSIITEHKIDGALPFIVVCAASVLAFLFNLSLPETNQKELPATIADAKVFGKRRESLYTAENQGTGLNYGSTRVLGDDSDALVFPPKSVLKGRTRQGSRSRGRVSLAAATIPIF</sequence>
<evidence type="ECO:0000256" key="5">
    <source>
        <dbReference type="SAM" id="Phobius"/>
    </source>
</evidence>
<dbReference type="EMBL" id="CAXITT010000340">
    <property type="protein sequence ID" value="CAL1539494.1"/>
    <property type="molecule type" value="Genomic_DNA"/>
</dbReference>
<feature type="transmembrane region" description="Helical" evidence="5">
    <location>
        <begin position="227"/>
        <end position="246"/>
    </location>
</feature>